<evidence type="ECO:0000313" key="1">
    <source>
        <dbReference type="EMBL" id="PSU92509.1"/>
    </source>
</evidence>
<evidence type="ECO:0000313" key="2">
    <source>
        <dbReference type="Proteomes" id="UP000241426"/>
    </source>
</evidence>
<dbReference type="AlphaFoldDB" id="A0A0B7JE44"/>
<gene>
    <name evidence="1" type="ORF">C9J27_22220</name>
</gene>
<accession>A0A2T3KC47</accession>
<dbReference type="Gene3D" id="1.10.260.40">
    <property type="entry name" value="lambda repressor-like DNA-binding domains"/>
    <property type="match status" value="1"/>
</dbReference>
<name>A0A0B7JE44_9GAMM</name>
<dbReference type="eggNOG" id="COG2932">
    <property type="taxonomic scope" value="Bacteria"/>
</dbReference>
<protein>
    <submittedName>
        <fullName evidence="1">Transcriptional regulator</fullName>
    </submittedName>
</protein>
<dbReference type="GeneID" id="29946130"/>
<dbReference type="GO" id="GO:0045892">
    <property type="term" value="P:negative regulation of DNA-templated transcription"/>
    <property type="evidence" value="ECO:0007669"/>
    <property type="project" value="InterPro"/>
</dbReference>
<dbReference type="Pfam" id="PF07022">
    <property type="entry name" value="Phage_CI_repr"/>
    <property type="match status" value="1"/>
</dbReference>
<dbReference type="GO" id="GO:0051259">
    <property type="term" value="P:protein complex oligomerization"/>
    <property type="evidence" value="ECO:0007669"/>
    <property type="project" value="InterPro"/>
</dbReference>
<dbReference type="EMBL" id="PYNF01000033">
    <property type="protein sequence ID" value="PSU92509.1"/>
    <property type="molecule type" value="Genomic_DNA"/>
</dbReference>
<accession>A0A0B7JE44</accession>
<dbReference type="InterPro" id="IPR032499">
    <property type="entry name" value="Phage_CI_C"/>
</dbReference>
<dbReference type="InterPro" id="IPR010982">
    <property type="entry name" value="Lambda_DNA-bd_dom_sf"/>
</dbReference>
<proteinExistence type="predicted"/>
<dbReference type="RefSeq" id="WP_054262175.1">
    <property type="nucleotide sequence ID" value="NZ_JAUZMX010000002.1"/>
</dbReference>
<dbReference type="InterPro" id="IPR010744">
    <property type="entry name" value="Phage_CI_N"/>
</dbReference>
<comment type="caution">
    <text evidence="1">The sequence shown here is derived from an EMBL/GenBank/DDBJ whole genome shotgun (WGS) entry which is preliminary data.</text>
</comment>
<dbReference type="GO" id="GO:0003677">
    <property type="term" value="F:DNA binding"/>
    <property type="evidence" value="ECO:0007669"/>
    <property type="project" value="InterPro"/>
</dbReference>
<sequence>MKPNSTHKSHVTTLSPYQYLGGKAVTSKLCSVLDIDEYQDLADIFNIPRGTVSTWHSRETTPFEIAIRSHLATGVSLRWLLLNEGEAFPHMVTSDTEVTSSVLTLPYYQLKSGRLTTLPALSFDPILLKQAAIDPLLLMALQTSTTTLIIDKSDNLPISGSYLISIDNLMSINDIQRLPANQLVLHYGQSSIAIAQDDIKIIGKIILSIDHV</sequence>
<dbReference type="Proteomes" id="UP000241426">
    <property type="component" value="Unassembled WGS sequence"/>
</dbReference>
<dbReference type="Gene3D" id="2.10.109.10">
    <property type="entry name" value="Umud Fragment, subunit A"/>
    <property type="match status" value="1"/>
</dbReference>
<organism evidence="1 2">
    <name type="scientific">Photobacterium kishitanii</name>
    <dbReference type="NCBI Taxonomy" id="318456"/>
    <lineage>
        <taxon>Bacteria</taxon>
        <taxon>Pseudomonadati</taxon>
        <taxon>Pseudomonadota</taxon>
        <taxon>Gammaproteobacteria</taxon>
        <taxon>Vibrionales</taxon>
        <taxon>Vibrionaceae</taxon>
        <taxon>Photobacterium</taxon>
    </lineage>
</organism>
<reference evidence="1 2" key="1">
    <citation type="submission" date="2018-01" db="EMBL/GenBank/DDBJ databases">
        <title>Whole genome sequencing of Histamine producing bacteria.</title>
        <authorList>
            <person name="Butler K."/>
        </authorList>
    </citation>
    <scope>NUCLEOTIDE SEQUENCE [LARGE SCALE GENOMIC DNA]</scope>
    <source>
        <strain evidence="1 2">FS-7.2</strain>
    </source>
</reference>
<dbReference type="Pfam" id="PF16452">
    <property type="entry name" value="Phage_CI_C"/>
    <property type="match status" value="1"/>
</dbReference>